<gene>
    <name evidence="2" type="ORF">METZ01_LOCUS133402</name>
</gene>
<protein>
    <submittedName>
        <fullName evidence="2">Uncharacterized protein</fullName>
    </submittedName>
</protein>
<feature type="compositionally biased region" description="Polar residues" evidence="1">
    <location>
        <begin position="759"/>
        <end position="787"/>
    </location>
</feature>
<evidence type="ECO:0000313" key="2">
    <source>
        <dbReference type="EMBL" id="SVA80548.1"/>
    </source>
</evidence>
<feature type="region of interest" description="Disordered" evidence="1">
    <location>
        <begin position="759"/>
        <end position="822"/>
    </location>
</feature>
<name>A0A381YU36_9ZZZZ</name>
<dbReference type="AlphaFoldDB" id="A0A381YU36"/>
<sequence>MHNCFRKTPRMAFLTNNRGPILLLVLLLSVSLKAKSLKLTGTFDLNGNNRSELLLLKSGGLQYVEIEDNGEHREIWYYHPNGDRSAAVMDAVLANINDDPNPELIAIISAPSIETDRKVPWLVVFKWTGERFTSEPLKRFDFPGEKNLLRPSNINISEIDGKVALSISFGSPSRKAVIFNLSEKLGSLLIESPMVFQPDILKNGYGRVFTALFNTKDGENIAVFSPEGDIMKTAIFSSTDGKEITSDLLVLDGMQNLYAPDIWVHDISYNDDQGVLLPFENDQVLILSFTDGKLSMLPSDFSGQGLFAVADTTSAQEINKVVLARIEAGLYKKLDEELSSETKIDQATIDSLISNITNIDSAFVGDSLLIPATVDSAGGFYSFQWLVKPPVGTVYQPRTGVINWIPTSGQTGDNIFAYLSQIRLGEKLFSVSTPFGKQHNIIPILSDSLFAFRLFVKDTVVPGILFELDEFITLEEEIVTITVVTRDTTINRYHFDGEHLFNLDVGYDIFKNNGPAVLTTSIKSNLFLLDRPVTSKLTFNRNEDPDSIITTIYIMHDIKNNTLELAKSPTNDSIPQSYSPEDWNPDWYQYPEYVFNGFPSTLSMDSIGSSLEFDFGLDSVIQSYANISVTVPLGSNSYTSAFSFPDEILVKEIRVAFDLDTLGGAVVRSEFDFYGSVSVTSLAGVFDLKDRIRFNKQFLEAKKLFKGAGFEKSDISETTSVITDTILSDTTKVDSVSGDTTIGAINDMPIVSDTVTSLPPDSLTITQPSDTLNTSLPDTTVNDTSNVVHPDSAAVNQEEEPHTGEETNTEEESPSEQTDNTP</sequence>
<dbReference type="EMBL" id="UINC01019068">
    <property type="protein sequence ID" value="SVA80548.1"/>
    <property type="molecule type" value="Genomic_DNA"/>
</dbReference>
<reference evidence="2" key="1">
    <citation type="submission" date="2018-05" db="EMBL/GenBank/DDBJ databases">
        <authorList>
            <person name="Lanie J.A."/>
            <person name="Ng W.-L."/>
            <person name="Kazmierczak K.M."/>
            <person name="Andrzejewski T.M."/>
            <person name="Davidsen T.M."/>
            <person name="Wayne K.J."/>
            <person name="Tettelin H."/>
            <person name="Glass J.I."/>
            <person name="Rusch D."/>
            <person name="Podicherti R."/>
            <person name="Tsui H.-C.T."/>
            <person name="Winkler M.E."/>
        </authorList>
    </citation>
    <scope>NUCLEOTIDE SEQUENCE</scope>
</reference>
<evidence type="ECO:0000256" key="1">
    <source>
        <dbReference type="SAM" id="MobiDB-lite"/>
    </source>
</evidence>
<proteinExistence type="predicted"/>
<accession>A0A381YU36</accession>
<organism evidence="2">
    <name type="scientific">marine metagenome</name>
    <dbReference type="NCBI Taxonomy" id="408172"/>
    <lineage>
        <taxon>unclassified sequences</taxon>
        <taxon>metagenomes</taxon>
        <taxon>ecological metagenomes</taxon>
    </lineage>
</organism>